<feature type="transmembrane region" description="Helical" evidence="6">
    <location>
        <begin position="7"/>
        <end position="26"/>
    </location>
</feature>
<keyword evidence="2" id="KW-1003">Cell membrane</keyword>
<dbReference type="GO" id="GO:0005886">
    <property type="term" value="C:plasma membrane"/>
    <property type="evidence" value="ECO:0007669"/>
    <property type="project" value="UniProtKB-SubCell"/>
</dbReference>
<gene>
    <name evidence="7" type="ORF">ETEE_3136</name>
</gene>
<feature type="transmembrane region" description="Helical" evidence="6">
    <location>
        <begin position="115"/>
        <end position="133"/>
    </location>
</feature>
<feature type="transmembrane region" description="Helical" evidence="6">
    <location>
        <begin position="169"/>
        <end position="190"/>
    </location>
</feature>
<evidence type="ECO:0000313" key="7">
    <source>
        <dbReference type="EMBL" id="AIJ09565.1"/>
    </source>
</evidence>
<dbReference type="RefSeq" id="WP_034165019.1">
    <property type="nucleotide sequence ID" value="NZ_CP006664.1"/>
</dbReference>
<evidence type="ECO:0000256" key="2">
    <source>
        <dbReference type="ARBA" id="ARBA00022475"/>
    </source>
</evidence>
<evidence type="ECO:0000256" key="3">
    <source>
        <dbReference type="ARBA" id="ARBA00022692"/>
    </source>
</evidence>
<feature type="transmembrane region" description="Helical" evidence="6">
    <location>
        <begin position="215"/>
        <end position="239"/>
    </location>
</feature>
<feature type="transmembrane region" description="Helical" evidence="6">
    <location>
        <begin position="381"/>
        <end position="403"/>
    </location>
</feature>
<name>A0A076LM59_9GAMM</name>
<dbReference type="PANTHER" id="PTHR30250:SF11">
    <property type="entry name" value="O-ANTIGEN TRANSPORTER-RELATED"/>
    <property type="match status" value="1"/>
</dbReference>
<reference evidence="7 8" key="1">
    <citation type="journal article" date="2012" name="PLoS ONE">
        <title>Edwardsiella comparative phylogenomics reveal the new intra/inter-species taxonomic relationships, virulence evolution and niche adaptation mechanisms.</title>
        <authorList>
            <person name="Yang M."/>
            <person name="Lv Y."/>
            <person name="Xiao J."/>
            <person name="Wu H."/>
            <person name="Zheng H."/>
            <person name="Liu Q."/>
            <person name="Zhang Y."/>
            <person name="Wang Q."/>
        </authorList>
    </citation>
    <scope>NUCLEOTIDE SEQUENCE [LARGE SCALE GENOMIC DNA]</scope>
    <source>
        <strain evidence="8">080813</strain>
    </source>
</reference>
<feature type="transmembrane region" description="Helical" evidence="6">
    <location>
        <begin position="80"/>
        <end position="103"/>
    </location>
</feature>
<evidence type="ECO:0000256" key="6">
    <source>
        <dbReference type="SAM" id="Phobius"/>
    </source>
</evidence>
<protein>
    <submittedName>
        <fullName evidence="7">Membrane protein involved in the export of O-antigen, teichoic acid lipoteichoic acids</fullName>
    </submittedName>
</protein>
<keyword evidence="3 6" id="KW-0812">Transmembrane</keyword>
<feature type="transmembrane region" description="Helical" evidence="6">
    <location>
        <begin position="145"/>
        <end position="163"/>
    </location>
</feature>
<accession>A0A076LM59</accession>
<dbReference type="InterPro" id="IPR050833">
    <property type="entry name" value="Poly_Biosynth_Transport"/>
</dbReference>
<evidence type="ECO:0000313" key="8">
    <source>
        <dbReference type="Proteomes" id="UP000028681"/>
    </source>
</evidence>
<feature type="transmembrane region" description="Helical" evidence="6">
    <location>
        <begin position="326"/>
        <end position="347"/>
    </location>
</feature>
<dbReference type="InterPro" id="IPR002797">
    <property type="entry name" value="Polysacc_synth"/>
</dbReference>
<evidence type="ECO:0000256" key="4">
    <source>
        <dbReference type="ARBA" id="ARBA00022989"/>
    </source>
</evidence>
<dbReference type="EMBL" id="CP006664">
    <property type="protein sequence ID" value="AIJ09565.1"/>
    <property type="molecule type" value="Genomic_DNA"/>
</dbReference>
<dbReference type="Pfam" id="PF01943">
    <property type="entry name" value="Polysacc_synt"/>
    <property type="match status" value="1"/>
</dbReference>
<dbReference type="Proteomes" id="UP000028681">
    <property type="component" value="Chromosome"/>
</dbReference>
<feature type="transmembrane region" description="Helical" evidence="6">
    <location>
        <begin position="356"/>
        <end position="375"/>
    </location>
</feature>
<feature type="transmembrane region" description="Helical" evidence="6">
    <location>
        <begin position="38"/>
        <end position="59"/>
    </location>
</feature>
<dbReference type="AlphaFoldDB" id="A0A076LM59"/>
<keyword evidence="5 6" id="KW-0472">Membrane</keyword>
<evidence type="ECO:0000256" key="5">
    <source>
        <dbReference type="ARBA" id="ARBA00023136"/>
    </source>
</evidence>
<feature type="transmembrane region" description="Helical" evidence="6">
    <location>
        <begin position="251"/>
        <end position="267"/>
    </location>
</feature>
<dbReference type="HOGENOM" id="CLU_022017_0_2_6"/>
<proteinExistence type="predicted"/>
<evidence type="ECO:0000256" key="1">
    <source>
        <dbReference type="ARBA" id="ARBA00004651"/>
    </source>
</evidence>
<feature type="transmembrane region" description="Helical" evidence="6">
    <location>
        <begin position="288"/>
        <end position="306"/>
    </location>
</feature>
<organism evidence="7 8">
    <name type="scientific">Edwardsiella anguillarum ET080813</name>
    <dbReference type="NCBI Taxonomy" id="667120"/>
    <lineage>
        <taxon>Bacteria</taxon>
        <taxon>Pseudomonadati</taxon>
        <taxon>Pseudomonadota</taxon>
        <taxon>Gammaproteobacteria</taxon>
        <taxon>Enterobacterales</taxon>
        <taxon>Hafniaceae</taxon>
        <taxon>Edwardsiella</taxon>
    </lineage>
</organism>
<sequence length="415" mass="46117">MSLLRKNIVYLLILQGSSYVVPLLTIPYLTRTLGLYEFGIYGLVLNVSQYCVLFVDFGFNFTSTKKIAQNQGDTKYISHVFWTTIYTKAMLCGLISAVILFLVYFHFNGIFKPQLVYILIMLVGTVIMPVWYFQGIEELSSVTKVTLFARLITLPLFFIFVQGEEDVSAAVIIQSATGFIGGVMACLIIYKSKKIKLVSVSLNDIILTIRDSYSVFVAMISINLYTISSGIIIAAVSTIDQVSIYTAADRIKGAVLGVFLILGNAFYPRLSNLFITSRRDAFLLVKRILAFQGGAALFIGVVMAVFSGPLATLIYGDKYEMVSTLFVIYSPIYLLVLTATVFGNYILLPCGYKKEYTVMPIVCVIIHLPLCYFLAKTYGAIGASLSVVFVEIIALFLLSFVLYKKGLMREIIGKV</sequence>
<keyword evidence="4 6" id="KW-1133">Transmembrane helix</keyword>
<dbReference type="PANTHER" id="PTHR30250">
    <property type="entry name" value="PST FAMILY PREDICTED COLANIC ACID TRANSPORTER"/>
    <property type="match status" value="1"/>
</dbReference>
<dbReference type="GeneID" id="33940619"/>
<dbReference type="KEGG" id="ete:ETEE_3136"/>
<comment type="subcellular location">
    <subcellularLocation>
        <location evidence="1">Cell membrane</location>
        <topology evidence="1">Multi-pass membrane protein</topology>
    </subcellularLocation>
</comment>